<feature type="transmembrane region" description="Helical" evidence="1">
    <location>
        <begin position="22"/>
        <end position="44"/>
    </location>
</feature>
<keyword evidence="1" id="KW-0812">Transmembrane</keyword>
<dbReference type="OMA" id="SWISMGA"/>
<dbReference type="PANTHER" id="PTHR39153:SF1">
    <property type="entry name" value="AGR244WP"/>
    <property type="match status" value="1"/>
</dbReference>
<dbReference type="EMBL" id="DS480610">
    <property type="protein sequence ID" value="EDO14346.1"/>
    <property type="molecule type" value="Genomic_DNA"/>
</dbReference>
<gene>
    <name evidence="2" type="ORF">Kpol_182p4</name>
</gene>
<protein>
    <recommendedName>
        <fullName evidence="4">HIG1 domain-containing protein</fullName>
    </recommendedName>
</protein>
<evidence type="ECO:0000313" key="2">
    <source>
        <dbReference type="EMBL" id="EDO14346.1"/>
    </source>
</evidence>
<dbReference type="PhylomeDB" id="A7TTR4"/>
<dbReference type="OrthoDB" id="3979469at2759"/>
<dbReference type="InterPro" id="IPR038882">
    <property type="entry name" value="Rcf3"/>
</dbReference>
<accession>A7TTR4</accession>
<sequence>MGNQVQPVHYDSSTVNQLSKDLVKYIVLGGLKGAAIGISTAFLLRRYSTLYRTSRIQVRTFYHIAWISYCAYFTADGHLITFQKKYFDDELKRRKTLLDEAAEKGVFLEEEDVVRSTIPQPNRS</sequence>
<dbReference type="KEGG" id="vpo:Kpol_182p4"/>
<dbReference type="AlphaFoldDB" id="A7TTR4"/>
<keyword evidence="1" id="KW-0472">Membrane</keyword>
<organism evidence="3">
    <name type="scientific">Vanderwaltozyma polyspora (strain ATCC 22028 / DSM 70294 / BCRC 21397 / CBS 2163 / NBRC 10782 / NRRL Y-8283 / UCD 57-17)</name>
    <name type="common">Kluyveromyces polysporus</name>
    <dbReference type="NCBI Taxonomy" id="436907"/>
    <lineage>
        <taxon>Eukaryota</taxon>
        <taxon>Fungi</taxon>
        <taxon>Dikarya</taxon>
        <taxon>Ascomycota</taxon>
        <taxon>Saccharomycotina</taxon>
        <taxon>Saccharomycetes</taxon>
        <taxon>Saccharomycetales</taxon>
        <taxon>Saccharomycetaceae</taxon>
        <taxon>Vanderwaltozyma</taxon>
    </lineage>
</organism>
<keyword evidence="1" id="KW-1133">Transmembrane helix</keyword>
<dbReference type="GeneID" id="5542322"/>
<dbReference type="HOGENOM" id="CLU_2038426_0_0_1"/>
<proteinExistence type="predicted"/>
<dbReference type="eggNOG" id="ENOG502S16Z">
    <property type="taxonomic scope" value="Eukaryota"/>
</dbReference>
<evidence type="ECO:0000313" key="3">
    <source>
        <dbReference type="Proteomes" id="UP000000267"/>
    </source>
</evidence>
<name>A7TTR4_VANPO</name>
<evidence type="ECO:0000256" key="1">
    <source>
        <dbReference type="SAM" id="Phobius"/>
    </source>
</evidence>
<dbReference type="RefSeq" id="XP_001642204.1">
    <property type="nucleotide sequence ID" value="XM_001642154.1"/>
</dbReference>
<evidence type="ECO:0008006" key="4">
    <source>
        <dbReference type="Google" id="ProtNLM"/>
    </source>
</evidence>
<dbReference type="Proteomes" id="UP000000267">
    <property type="component" value="Unassembled WGS sequence"/>
</dbReference>
<keyword evidence="3" id="KW-1185">Reference proteome</keyword>
<dbReference type="PANTHER" id="PTHR39153">
    <property type="entry name" value="AGR244WP"/>
    <property type="match status" value="1"/>
</dbReference>
<reference evidence="2 3" key="1">
    <citation type="journal article" date="2007" name="Proc. Natl. Acad. Sci. U.S.A.">
        <title>Independent sorting-out of thousands of duplicated gene pairs in two yeast species descended from a whole-genome duplication.</title>
        <authorList>
            <person name="Scannell D.R."/>
            <person name="Frank A.C."/>
            <person name="Conant G.C."/>
            <person name="Byrne K.P."/>
            <person name="Woolfit M."/>
            <person name="Wolfe K.H."/>
        </authorList>
    </citation>
    <scope>NUCLEOTIDE SEQUENCE [LARGE SCALE GENOMIC DNA]</scope>
    <source>
        <strain evidence="3">ATCC 22028 / DSM 70294 / BCRC 21397 / CBS 2163 / NBRC 10782 / NRRL Y-8283 / UCD 57-17</strain>
    </source>
</reference>
<dbReference type="InParanoid" id="A7TTR4"/>
<dbReference type="FunCoup" id="A7TTR4">
    <property type="interactions" value="11"/>
</dbReference>